<proteinExistence type="predicted"/>
<dbReference type="OrthoDB" id="2906425at2759"/>
<dbReference type="Gene3D" id="3.40.50.300">
    <property type="entry name" value="P-loop containing nucleotide triphosphate hydrolases"/>
    <property type="match status" value="1"/>
</dbReference>
<dbReference type="Pfam" id="PF01636">
    <property type="entry name" value="APH"/>
    <property type="match status" value="1"/>
</dbReference>
<protein>
    <recommendedName>
        <fullName evidence="1">Aminoglycoside phosphotransferase domain-containing protein</fullName>
    </recommendedName>
</protein>
<feature type="domain" description="Aminoglycoside phosphotransferase" evidence="1">
    <location>
        <begin position="82"/>
        <end position="264"/>
    </location>
</feature>
<accession>A0A0G2HV56</accession>
<sequence>MLSISQGQPEILQPLAPQVTALLQQYSYQGCKLTGHDICSALSGALKSGKVLWSHFARAVVQLDEQIIVKLGPNISLIDANMTAHIRKHSADIPVPQPLGTLSLGGKVYSFMSLMEGRPLDKLWPDLSSTDKFSVRDQLDAILEKLRLLPLPSKYLGGGNPPQCIDCRGWKRKSPESMESEAQFNEFLLSGNSRPSMEPYVEFVRPMLRENHRIVLTHGDLHPRNILAINDKEGGGIRITGLIDWEVGGAYPEYWEFVKSLNTVRPIRLGDWPFFLPLKGMGKYFEEYAIDCLIDNYPPLVFVGDFQDNTRRLCLILILDLDFKQRVQLELRLIMVIVSKKIIFNQALQHVQDPLLAGLETQPYSKKLTSFLPAMLVTIDLPQLIVVGDQSSSKSSVLEGLIKLPFPHNSGLCTKFTTQIIFRRAFITTSIAVSIISKIGADPEYVQKLKEWRADLQ</sequence>
<organism evidence="2 3">
    <name type="scientific">[Emmonsia] crescens</name>
    <dbReference type="NCBI Taxonomy" id="73230"/>
    <lineage>
        <taxon>Eukaryota</taxon>
        <taxon>Fungi</taxon>
        <taxon>Dikarya</taxon>
        <taxon>Ascomycota</taxon>
        <taxon>Pezizomycotina</taxon>
        <taxon>Eurotiomycetes</taxon>
        <taxon>Eurotiomycetidae</taxon>
        <taxon>Onygenales</taxon>
        <taxon>Ajellomycetaceae</taxon>
        <taxon>Emergomyces</taxon>
    </lineage>
</organism>
<dbReference type="Proteomes" id="UP000034164">
    <property type="component" value="Unassembled WGS sequence"/>
</dbReference>
<dbReference type="PANTHER" id="PTHR21310">
    <property type="entry name" value="AMINOGLYCOSIDE PHOSPHOTRANSFERASE-RELATED-RELATED"/>
    <property type="match status" value="1"/>
</dbReference>
<dbReference type="InterPro" id="IPR027417">
    <property type="entry name" value="P-loop_NTPase"/>
</dbReference>
<evidence type="ECO:0000313" key="2">
    <source>
        <dbReference type="EMBL" id="KKZ61650.1"/>
    </source>
</evidence>
<dbReference type="SUPFAM" id="SSF52540">
    <property type="entry name" value="P-loop containing nucleoside triphosphate hydrolases"/>
    <property type="match status" value="1"/>
</dbReference>
<dbReference type="VEuPathDB" id="FungiDB:EMCG_03835"/>
<dbReference type="EMBL" id="LCZI01001260">
    <property type="protein sequence ID" value="KKZ61650.1"/>
    <property type="molecule type" value="Genomic_DNA"/>
</dbReference>
<reference evidence="3" key="1">
    <citation type="journal article" date="2015" name="PLoS Genet.">
        <title>The dynamic genome and transcriptome of the human fungal pathogen Blastomyces and close relative Emmonsia.</title>
        <authorList>
            <person name="Munoz J.F."/>
            <person name="Gauthier G.M."/>
            <person name="Desjardins C.A."/>
            <person name="Gallo J.E."/>
            <person name="Holder J."/>
            <person name="Sullivan T.D."/>
            <person name="Marty A.J."/>
            <person name="Carmen J.C."/>
            <person name="Chen Z."/>
            <person name="Ding L."/>
            <person name="Gujja S."/>
            <person name="Magrini V."/>
            <person name="Misas E."/>
            <person name="Mitreva M."/>
            <person name="Priest M."/>
            <person name="Saif S."/>
            <person name="Whiston E.A."/>
            <person name="Young S."/>
            <person name="Zeng Q."/>
            <person name="Goldman W.E."/>
            <person name="Mardis E.R."/>
            <person name="Taylor J.W."/>
            <person name="McEwen J.G."/>
            <person name="Clay O.K."/>
            <person name="Klein B.S."/>
            <person name="Cuomo C.A."/>
        </authorList>
    </citation>
    <scope>NUCLEOTIDE SEQUENCE [LARGE SCALE GENOMIC DNA]</scope>
    <source>
        <strain evidence="3">UAMH 3008</strain>
    </source>
</reference>
<name>A0A0G2HV56_9EURO</name>
<evidence type="ECO:0000313" key="3">
    <source>
        <dbReference type="Proteomes" id="UP000034164"/>
    </source>
</evidence>
<comment type="caution">
    <text evidence="2">The sequence shown here is derived from an EMBL/GenBank/DDBJ whole genome shotgun (WGS) entry which is preliminary data.</text>
</comment>
<dbReference type="InterPro" id="IPR002575">
    <property type="entry name" value="Aminoglycoside_PTrfase"/>
</dbReference>
<dbReference type="PANTHER" id="PTHR21310:SF15">
    <property type="entry name" value="AMINOGLYCOSIDE PHOSPHOTRANSFERASE DOMAIN-CONTAINING PROTEIN"/>
    <property type="match status" value="1"/>
</dbReference>
<dbReference type="InterPro" id="IPR051678">
    <property type="entry name" value="AGP_Transferase"/>
</dbReference>
<dbReference type="SUPFAM" id="SSF56112">
    <property type="entry name" value="Protein kinase-like (PK-like)"/>
    <property type="match status" value="1"/>
</dbReference>
<dbReference type="Gene3D" id="3.90.1200.10">
    <property type="match status" value="1"/>
</dbReference>
<evidence type="ECO:0000259" key="1">
    <source>
        <dbReference type="Pfam" id="PF01636"/>
    </source>
</evidence>
<gene>
    <name evidence="2" type="ORF">EMCG_03835</name>
</gene>
<dbReference type="CDD" id="cd05120">
    <property type="entry name" value="APH_ChoK_like"/>
    <property type="match status" value="1"/>
</dbReference>
<dbReference type="InterPro" id="IPR011009">
    <property type="entry name" value="Kinase-like_dom_sf"/>
</dbReference>
<dbReference type="PRINTS" id="PR00195">
    <property type="entry name" value="DYNAMIN"/>
</dbReference>
<dbReference type="InterPro" id="IPR022812">
    <property type="entry name" value="Dynamin"/>
</dbReference>
<dbReference type="AlphaFoldDB" id="A0A0G2HV56"/>